<proteinExistence type="predicted"/>
<name>A0A3N2REZ7_LYSEN</name>
<dbReference type="Proteomes" id="UP000275910">
    <property type="component" value="Unassembled WGS sequence"/>
</dbReference>
<feature type="domain" description="DUF4189" evidence="2">
    <location>
        <begin position="64"/>
        <end position="162"/>
    </location>
</feature>
<dbReference type="InterPro" id="IPR025240">
    <property type="entry name" value="DUF4189"/>
</dbReference>
<dbReference type="EMBL" id="RCTY01000040">
    <property type="protein sequence ID" value="ROU05946.1"/>
    <property type="molecule type" value="Genomic_DNA"/>
</dbReference>
<gene>
    <name evidence="3" type="ORF">D9T17_16115</name>
</gene>
<feature type="signal peptide" evidence="1">
    <location>
        <begin position="1"/>
        <end position="22"/>
    </location>
</feature>
<evidence type="ECO:0000313" key="3">
    <source>
        <dbReference type="EMBL" id="ROU05946.1"/>
    </source>
</evidence>
<dbReference type="Pfam" id="PF13827">
    <property type="entry name" value="DUF4189"/>
    <property type="match status" value="1"/>
</dbReference>
<evidence type="ECO:0000256" key="1">
    <source>
        <dbReference type="SAM" id="SignalP"/>
    </source>
</evidence>
<accession>A0A3N2REZ7</accession>
<sequence length="169" mass="17202">MKNFVGLLVLISAFALPGLAVAEDGCPSGFIPNAAGTPNAQCIPAGGLGYSGSSESAVKWERRWGAFTLDQPTGKIGVATAMSSKRKAEKEALRDCQARGGSSCRVMLAFTNQCGAIASGKDANGGFEISAAGGVNAAVAKSSALERCGQKAGACEIFLSECSYAEQVQ</sequence>
<feature type="chain" id="PRO_5017948367" evidence="1">
    <location>
        <begin position="23"/>
        <end position="169"/>
    </location>
</feature>
<organism evidence="3 4">
    <name type="scientific">Lysobacter enzymogenes</name>
    <dbReference type="NCBI Taxonomy" id="69"/>
    <lineage>
        <taxon>Bacteria</taxon>
        <taxon>Pseudomonadati</taxon>
        <taxon>Pseudomonadota</taxon>
        <taxon>Gammaproteobacteria</taxon>
        <taxon>Lysobacterales</taxon>
        <taxon>Lysobacteraceae</taxon>
        <taxon>Lysobacter</taxon>
    </lineage>
</organism>
<protein>
    <submittedName>
        <fullName evidence="3">DUF4189 domain-containing protein</fullName>
    </submittedName>
</protein>
<comment type="caution">
    <text evidence="3">The sequence shown here is derived from an EMBL/GenBank/DDBJ whole genome shotgun (WGS) entry which is preliminary data.</text>
</comment>
<dbReference type="RefSeq" id="WP_123648382.1">
    <property type="nucleotide sequence ID" value="NZ_RCTY01000040.1"/>
</dbReference>
<evidence type="ECO:0000313" key="4">
    <source>
        <dbReference type="Proteomes" id="UP000275910"/>
    </source>
</evidence>
<evidence type="ECO:0000259" key="2">
    <source>
        <dbReference type="Pfam" id="PF13827"/>
    </source>
</evidence>
<keyword evidence="1" id="KW-0732">Signal</keyword>
<reference evidence="3 4" key="1">
    <citation type="submission" date="2018-10" db="EMBL/GenBank/DDBJ databases">
        <title>The genome of Lysobacter enzymogenes OH11.</title>
        <authorList>
            <person name="Liu F."/>
            <person name="Zhao Y."/>
            <person name="Qian G."/>
            <person name="Chen Y."/>
            <person name="Xu H."/>
        </authorList>
    </citation>
    <scope>NUCLEOTIDE SEQUENCE [LARGE SCALE GENOMIC DNA]</scope>
    <source>
        <strain evidence="3 4">OH11</strain>
    </source>
</reference>
<dbReference type="AlphaFoldDB" id="A0A3N2REZ7"/>